<evidence type="ECO:0000313" key="2">
    <source>
        <dbReference type="Proteomes" id="UP000008068"/>
    </source>
</evidence>
<gene>
    <name evidence="1" type="ORF">CAEBREN_25824</name>
</gene>
<evidence type="ECO:0000313" key="1">
    <source>
        <dbReference type="EMBL" id="EGT31695.1"/>
    </source>
</evidence>
<dbReference type="EMBL" id="GL379888">
    <property type="protein sequence ID" value="EGT31695.1"/>
    <property type="molecule type" value="Genomic_DNA"/>
</dbReference>
<dbReference type="Proteomes" id="UP000008068">
    <property type="component" value="Unassembled WGS sequence"/>
</dbReference>
<keyword evidence="2" id="KW-1185">Reference proteome</keyword>
<proteinExistence type="predicted"/>
<dbReference type="AlphaFoldDB" id="G0NI92"/>
<accession>G0NI92</accession>
<dbReference type="HOGENOM" id="CLU_2485299_0_0_1"/>
<reference evidence="2" key="1">
    <citation type="submission" date="2011-07" db="EMBL/GenBank/DDBJ databases">
        <authorList>
            <consortium name="Caenorhabditis brenneri Sequencing and Analysis Consortium"/>
            <person name="Wilson R.K."/>
        </authorList>
    </citation>
    <scope>NUCLEOTIDE SEQUENCE [LARGE SCALE GENOMIC DNA]</scope>
    <source>
        <strain evidence="2">PB2801</strain>
    </source>
</reference>
<organism evidence="2">
    <name type="scientific">Caenorhabditis brenneri</name>
    <name type="common">Nematode worm</name>
    <dbReference type="NCBI Taxonomy" id="135651"/>
    <lineage>
        <taxon>Eukaryota</taxon>
        <taxon>Metazoa</taxon>
        <taxon>Ecdysozoa</taxon>
        <taxon>Nematoda</taxon>
        <taxon>Chromadorea</taxon>
        <taxon>Rhabditida</taxon>
        <taxon>Rhabditina</taxon>
        <taxon>Rhabditomorpha</taxon>
        <taxon>Rhabditoidea</taxon>
        <taxon>Rhabditidae</taxon>
        <taxon>Peloderinae</taxon>
        <taxon>Caenorhabditis</taxon>
    </lineage>
</organism>
<dbReference type="InParanoid" id="G0NI92"/>
<name>G0NI92_CAEBE</name>
<sequence length="87" mass="10540">MGEEKQMSSAAKVRWKKEKEERWTLVMLSMLDARAERKEEWVRYDKMFVERMESTDPVTKEEEDPRLAEYIILTRDWNGTNYPHDPS</sequence>
<protein>
    <submittedName>
        <fullName evidence="1">Uncharacterized protein</fullName>
    </submittedName>
</protein>